<dbReference type="EC" id="3.1.3.-" evidence="3"/>
<reference evidence="4 5" key="1">
    <citation type="submission" date="2016-11" db="EMBL/GenBank/DDBJ databases">
        <authorList>
            <person name="Jaros S."/>
            <person name="Januszkiewicz K."/>
            <person name="Wedrychowicz H."/>
        </authorList>
    </citation>
    <scope>NUCLEOTIDE SEQUENCE [LARGE SCALE GENOMIC DNA]</scope>
    <source>
        <strain evidence="4 5">DSM 17477</strain>
    </source>
</reference>
<keyword evidence="2 3" id="KW-0378">Hydrolase</keyword>
<accession>A0A1M6FQM0</accession>
<evidence type="ECO:0000313" key="5">
    <source>
        <dbReference type="Proteomes" id="UP000184052"/>
    </source>
</evidence>
<comment type="similarity">
    <text evidence="1 3">Belongs to the 5'(3')-deoxyribonucleotidase family.</text>
</comment>
<evidence type="ECO:0000313" key="4">
    <source>
        <dbReference type="EMBL" id="SHI99997.1"/>
    </source>
</evidence>
<organism evidence="4 5">
    <name type="scientific">Dethiosulfatibacter aminovorans DSM 17477</name>
    <dbReference type="NCBI Taxonomy" id="1121476"/>
    <lineage>
        <taxon>Bacteria</taxon>
        <taxon>Bacillati</taxon>
        <taxon>Bacillota</taxon>
        <taxon>Tissierellia</taxon>
        <taxon>Dethiosulfatibacter</taxon>
    </lineage>
</organism>
<name>A0A1M6FQM0_9FIRM</name>
<dbReference type="PANTHER" id="PTHR35134">
    <property type="entry name" value="NUCLEOTIDASE YQFW-RELATED"/>
    <property type="match status" value="1"/>
</dbReference>
<dbReference type="SUPFAM" id="SSF56784">
    <property type="entry name" value="HAD-like"/>
    <property type="match status" value="1"/>
</dbReference>
<dbReference type="InterPro" id="IPR009206">
    <property type="entry name" value="Nucleotidase_putative"/>
</dbReference>
<protein>
    <recommendedName>
        <fullName evidence="3">Nucleotidase</fullName>
        <ecNumber evidence="3">3.1.3.-</ecNumber>
    </recommendedName>
</protein>
<sequence length="191" mass="23006">MQKLNICIDIDSTVTMPDYWVQYANDYFGTDYVYSDDTVEDYFKDNEFDYKKFDDFYHKFSDQMHETATIRPFAKDAIDSIREFSNIYYVTARESHIEPITVQWLKNHKIYSQVYHLGSFEKNDKANELNCDIFIEDNLETAKKLAEDNIKVILIDTGFNRYENPENIERVYNWKEIRDSIKKYYDLSFNN</sequence>
<proteinExistence type="inferred from homology"/>
<dbReference type="PANTHER" id="PTHR35134:SF2">
    <property type="entry name" value="NUCLEOTIDASE YQFW-RELATED"/>
    <property type="match status" value="1"/>
</dbReference>
<gene>
    <name evidence="4" type="ORF">SAMN02745751_01502</name>
</gene>
<dbReference type="InterPro" id="IPR036412">
    <property type="entry name" value="HAD-like_sf"/>
</dbReference>
<dbReference type="Proteomes" id="UP000184052">
    <property type="component" value="Unassembled WGS sequence"/>
</dbReference>
<evidence type="ECO:0000256" key="3">
    <source>
        <dbReference type="PIRNR" id="PIRNR021362"/>
    </source>
</evidence>
<dbReference type="RefSeq" id="WP_073048968.1">
    <property type="nucleotide sequence ID" value="NZ_FQZL01000009.1"/>
</dbReference>
<dbReference type="GO" id="GO:0016787">
    <property type="term" value="F:hydrolase activity"/>
    <property type="evidence" value="ECO:0007669"/>
    <property type="project" value="UniProtKB-KW"/>
</dbReference>
<evidence type="ECO:0000256" key="1">
    <source>
        <dbReference type="ARBA" id="ARBA00009589"/>
    </source>
</evidence>
<dbReference type="STRING" id="1121476.SAMN02745751_01502"/>
<dbReference type="PIRSF" id="PIRSF021362">
    <property type="entry name" value="UCP021362_HAD"/>
    <property type="match status" value="1"/>
</dbReference>
<dbReference type="InterPro" id="IPR052419">
    <property type="entry name" value="5_3-deoxyribonucleotidase-like"/>
</dbReference>
<dbReference type="EMBL" id="FQZL01000009">
    <property type="protein sequence ID" value="SHI99997.1"/>
    <property type="molecule type" value="Genomic_DNA"/>
</dbReference>
<dbReference type="Gene3D" id="3.40.50.1000">
    <property type="entry name" value="HAD superfamily/HAD-like"/>
    <property type="match status" value="1"/>
</dbReference>
<dbReference type="InterPro" id="IPR023214">
    <property type="entry name" value="HAD_sf"/>
</dbReference>
<evidence type="ECO:0000256" key="2">
    <source>
        <dbReference type="ARBA" id="ARBA00022801"/>
    </source>
</evidence>
<keyword evidence="5" id="KW-1185">Reference proteome</keyword>
<dbReference type="AlphaFoldDB" id="A0A1M6FQM0"/>
<dbReference type="OrthoDB" id="2471595at2"/>